<gene>
    <name evidence="6" type="ORF">AMP9_0697</name>
    <name evidence="7" type="ORF">ANT2_0647</name>
    <name evidence="8" type="ORF">BRI6_0704</name>
    <name evidence="9" type="ORF">BRI9_0760</name>
    <name evidence="11" type="ORF">IVO3_0759</name>
    <name evidence="10" type="ORF">RAN3_0648</name>
    <name evidence="12" type="ORF">RAN7_0699</name>
</gene>
<keyword evidence="4" id="KW-0378">Hydrolase</keyword>
<dbReference type="GO" id="GO:0005829">
    <property type="term" value="C:cytosol"/>
    <property type="evidence" value="ECO:0007669"/>
    <property type="project" value="TreeGrafter"/>
</dbReference>
<evidence type="ECO:0000256" key="2">
    <source>
        <dbReference type="ARBA" id="ARBA00022517"/>
    </source>
</evidence>
<organism evidence="6">
    <name type="scientific">plant metagenome</name>
    <dbReference type="NCBI Taxonomy" id="1297885"/>
    <lineage>
        <taxon>unclassified sequences</taxon>
        <taxon>metagenomes</taxon>
        <taxon>organismal metagenomes</taxon>
    </lineage>
</organism>
<keyword evidence="2" id="KW-0690">Ribosome biogenesis</keyword>
<keyword evidence="3" id="KW-0540">Nuclease</keyword>
<evidence type="ECO:0000259" key="5">
    <source>
        <dbReference type="SMART" id="SM00732"/>
    </source>
</evidence>
<evidence type="ECO:0000313" key="8">
    <source>
        <dbReference type="EMBL" id="VFR53740.1"/>
    </source>
</evidence>
<dbReference type="InterPro" id="IPR006641">
    <property type="entry name" value="YqgF/RNaseH-like_dom"/>
</dbReference>
<evidence type="ECO:0000313" key="10">
    <source>
        <dbReference type="EMBL" id="VFR93910.1"/>
    </source>
</evidence>
<dbReference type="PANTHER" id="PTHR33317">
    <property type="entry name" value="POLYNUCLEOTIDYL TRANSFERASE, RIBONUCLEASE H-LIKE SUPERFAMILY PROTEIN"/>
    <property type="match status" value="1"/>
</dbReference>
<protein>
    <submittedName>
        <fullName evidence="6">Holliday junction resolvase YggF</fullName>
    </submittedName>
</protein>
<evidence type="ECO:0000313" key="11">
    <source>
        <dbReference type="EMBL" id="VFR97626.1"/>
    </source>
</evidence>
<evidence type="ECO:0000313" key="9">
    <source>
        <dbReference type="EMBL" id="VFR76864.1"/>
    </source>
</evidence>
<dbReference type="HAMAP" id="MF_00651">
    <property type="entry name" value="Nuclease_YqgF"/>
    <property type="match status" value="1"/>
</dbReference>
<feature type="domain" description="YqgF/RNase H-like" evidence="5">
    <location>
        <begin position="34"/>
        <end position="134"/>
    </location>
</feature>
<dbReference type="AlphaFoldDB" id="A0A484NUF1"/>
<dbReference type="SMART" id="SM00732">
    <property type="entry name" value="YqgFc"/>
    <property type="match status" value="1"/>
</dbReference>
<evidence type="ECO:0000256" key="3">
    <source>
        <dbReference type="ARBA" id="ARBA00022722"/>
    </source>
</evidence>
<dbReference type="NCBIfam" id="TIGR00250">
    <property type="entry name" value="RNAse_H_YqgF"/>
    <property type="match status" value="1"/>
</dbReference>
<evidence type="ECO:0000256" key="4">
    <source>
        <dbReference type="ARBA" id="ARBA00022801"/>
    </source>
</evidence>
<dbReference type="EMBL" id="CAADIZ010000045">
    <property type="protein sequence ID" value="VFS28114.1"/>
    <property type="molecule type" value="Genomic_DNA"/>
</dbReference>
<dbReference type="EMBL" id="CAADIO010000037">
    <property type="protein sequence ID" value="VFR93910.1"/>
    <property type="molecule type" value="Genomic_DNA"/>
</dbReference>
<dbReference type="EMBL" id="CAADHY010000008">
    <property type="protein sequence ID" value="VFR17182.1"/>
    <property type="molecule type" value="Genomic_DNA"/>
</dbReference>
<dbReference type="Pfam" id="PF03652">
    <property type="entry name" value="RuvX"/>
    <property type="match status" value="1"/>
</dbReference>
<evidence type="ECO:0000256" key="1">
    <source>
        <dbReference type="ARBA" id="ARBA00022490"/>
    </source>
</evidence>
<dbReference type="SUPFAM" id="SSF53098">
    <property type="entry name" value="Ribonuclease H-like"/>
    <property type="match status" value="1"/>
</dbReference>
<dbReference type="InterPro" id="IPR005227">
    <property type="entry name" value="YqgF"/>
</dbReference>
<evidence type="ECO:0000313" key="12">
    <source>
        <dbReference type="EMBL" id="VFS28114.1"/>
    </source>
</evidence>
<dbReference type="EMBL" id="CAADIP010000053">
    <property type="protein sequence ID" value="VFR97626.1"/>
    <property type="molecule type" value="Genomic_DNA"/>
</dbReference>
<evidence type="ECO:0000313" key="7">
    <source>
        <dbReference type="EMBL" id="VFR44816.1"/>
    </source>
</evidence>
<dbReference type="Gene3D" id="3.30.420.140">
    <property type="entry name" value="YqgF/RNase H-like domain"/>
    <property type="match status" value="1"/>
</dbReference>
<dbReference type="PANTHER" id="PTHR33317:SF4">
    <property type="entry name" value="POLYNUCLEOTIDYL TRANSFERASE, RIBONUCLEASE H-LIKE SUPERFAMILY PROTEIN"/>
    <property type="match status" value="1"/>
</dbReference>
<dbReference type="GO" id="GO:0004518">
    <property type="term" value="F:nuclease activity"/>
    <property type="evidence" value="ECO:0007669"/>
    <property type="project" value="UniProtKB-KW"/>
</dbReference>
<sequence>MPEPVPEKPLPSVGQGTGVTVLDLAAPPAAGADETLLAFDFGTRKLGVALGNTVTRRAGALEIILAPTRDGRFARIAQLLADWQPQRLVVGLALTTDGTEQHASLQGRRFANQLHGRFGLPVVLVDERGSSMEAQAQLGTHAPEDAVAAAIILQRYLDAIRSFSDRATLS</sequence>
<dbReference type="GO" id="GO:0016787">
    <property type="term" value="F:hydrolase activity"/>
    <property type="evidence" value="ECO:0007669"/>
    <property type="project" value="UniProtKB-KW"/>
</dbReference>
<dbReference type="EMBL" id="CAADII010000013">
    <property type="protein sequence ID" value="VFR53740.1"/>
    <property type="molecule type" value="Genomic_DNA"/>
</dbReference>
<dbReference type="InterPro" id="IPR012337">
    <property type="entry name" value="RNaseH-like_sf"/>
</dbReference>
<dbReference type="EMBL" id="CAADIK010000040">
    <property type="protein sequence ID" value="VFR76864.1"/>
    <property type="molecule type" value="Genomic_DNA"/>
</dbReference>
<keyword evidence="1" id="KW-0963">Cytoplasm</keyword>
<name>A0A484NUF1_9ZZZZ</name>
<dbReference type="EMBL" id="CAADIG010000018">
    <property type="protein sequence ID" value="VFR44816.1"/>
    <property type="molecule type" value="Genomic_DNA"/>
</dbReference>
<dbReference type="GO" id="GO:0000967">
    <property type="term" value="P:rRNA 5'-end processing"/>
    <property type="evidence" value="ECO:0007669"/>
    <property type="project" value="TreeGrafter"/>
</dbReference>
<dbReference type="InterPro" id="IPR037027">
    <property type="entry name" value="YqgF/RNaseH-like_dom_sf"/>
</dbReference>
<evidence type="ECO:0000313" key="6">
    <source>
        <dbReference type="EMBL" id="VFR17182.1"/>
    </source>
</evidence>
<accession>A0A484NUF1</accession>
<dbReference type="CDD" id="cd16964">
    <property type="entry name" value="YqgF"/>
    <property type="match status" value="1"/>
</dbReference>
<proteinExistence type="inferred from homology"/>
<reference evidence="6" key="1">
    <citation type="submission" date="2019-03" db="EMBL/GenBank/DDBJ databases">
        <authorList>
            <person name="Danneels B."/>
        </authorList>
    </citation>
    <scope>NUCLEOTIDE SEQUENCE</scope>
</reference>